<keyword evidence="3" id="KW-1185">Reference proteome</keyword>
<dbReference type="Gene3D" id="2.130.10.10">
    <property type="entry name" value="YVTN repeat-like/Quinoprotein amine dehydrogenase"/>
    <property type="match status" value="1"/>
</dbReference>
<dbReference type="InterPro" id="IPR015943">
    <property type="entry name" value="WD40/YVTN_repeat-like_dom_sf"/>
</dbReference>
<sequence>MGIIKVWELQLETGPSPRWRSTLKEEFTYHRTRVNEILHGNGQLWSASSDDTVQVHDDLPSTEKNVKPMPPITHPAAVRAVLPLSTTVIAEPYLLTGSGDIIRAYDVSSPDEPELLGETDAHWHDVIALRLWMRKTTIEGEPGKIKIEPWIVSTSLDGTLRRWRLAELLNPPPKPSIEEKPTVPLPEVKEEDDQFGMTEDEERELAELMDD</sequence>
<organism evidence="2 3">
    <name type="scientific">Hermanssonia centrifuga</name>
    <dbReference type="NCBI Taxonomy" id="98765"/>
    <lineage>
        <taxon>Eukaryota</taxon>
        <taxon>Fungi</taxon>
        <taxon>Dikarya</taxon>
        <taxon>Basidiomycota</taxon>
        <taxon>Agaricomycotina</taxon>
        <taxon>Agaricomycetes</taxon>
        <taxon>Polyporales</taxon>
        <taxon>Meruliaceae</taxon>
        <taxon>Hermanssonia</taxon>
    </lineage>
</organism>
<dbReference type="SUPFAM" id="SSF50978">
    <property type="entry name" value="WD40 repeat-like"/>
    <property type="match status" value="1"/>
</dbReference>
<proteinExistence type="predicted"/>
<dbReference type="EMBL" id="SGPJ01000333">
    <property type="protein sequence ID" value="THG95331.1"/>
    <property type="molecule type" value="Genomic_DNA"/>
</dbReference>
<reference evidence="2 3" key="1">
    <citation type="submission" date="2019-02" db="EMBL/GenBank/DDBJ databases">
        <title>Genome sequencing of the rare red list fungi Phlebia centrifuga.</title>
        <authorList>
            <person name="Buettner E."/>
            <person name="Kellner H."/>
        </authorList>
    </citation>
    <scope>NUCLEOTIDE SEQUENCE [LARGE SCALE GENOMIC DNA]</scope>
    <source>
        <strain evidence="2 3">DSM 108282</strain>
    </source>
</reference>
<accession>A0A4S4KBF4</accession>
<evidence type="ECO:0000313" key="2">
    <source>
        <dbReference type="EMBL" id="THG95331.1"/>
    </source>
</evidence>
<feature type="compositionally biased region" description="Acidic residues" evidence="1">
    <location>
        <begin position="189"/>
        <end position="211"/>
    </location>
</feature>
<dbReference type="AlphaFoldDB" id="A0A4S4KBF4"/>
<name>A0A4S4KBF4_9APHY</name>
<gene>
    <name evidence="2" type="ORF">EW026_g6301</name>
</gene>
<dbReference type="Proteomes" id="UP000309038">
    <property type="component" value="Unassembled WGS sequence"/>
</dbReference>
<dbReference type="InterPro" id="IPR036322">
    <property type="entry name" value="WD40_repeat_dom_sf"/>
</dbReference>
<evidence type="ECO:0000313" key="3">
    <source>
        <dbReference type="Proteomes" id="UP000309038"/>
    </source>
</evidence>
<evidence type="ECO:0000256" key="1">
    <source>
        <dbReference type="SAM" id="MobiDB-lite"/>
    </source>
</evidence>
<feature type="region of interest" description="Disordered" evidence="1">
    <location>
        <begin position="170"/>
        <end position="211"/>
    </location>
</feature>
<protein>
    <submittedName>
        <fullName evidence="2">Uncharacterized protein</fullName>
    </submittedName>
</protein>
<comment type="caution">
    <text evidence="2">The sequence shown here is derived from an EMBL/GenBank/DDBJ whole genome shotgun (WGS) entry which is preliminary data.</text>
</comment>